<reference evidence="1 2" key="1">
    <citation type="submission" date="2024-06" db="EMBL/GenBank/DDBJ databases">
        <title>Genomic Encyclopedia of Type Strains, Phase IV (KMG-IV): sequencing the most valuable type-strain genomes for metagenomic binning, comparative biology and taxonomic classification.</title>
        <authorList>
            <person name="Goeker M."/>
        </authorList>
    </citation>
    <scope>NUCLEOTIDE SEQUENCE [LARGE SCALE GENOMIC DNA]</scope>
    <source>
        <strain evidence="1 2">DSM 100022</strain>
    </source>
</reference>
<dbReference type="Proteomes" id="UP001549204">
    <property type="component" value="Unassembled WGS sequence"/>
</dbReference>
<gene>
    <name evidence="1" type="ORF">ABID19_004384</name>
</gene>
<proteinExistence type="predicted"/>
<sequence length="163" mass="17957">MNDARFLAAARSIREARLRRAEERASRSHAAHKEAEHDVAEAVGAIDDHRKRTAAAERMAMNAMLGQRLSAASMQDLENSYLAAQFEMAGLAEAKHAAERRAHARWIELMEATNRLRHARLARDKIDALAAEMSARGAIREAALTELVAEEDYKPAGCPATPC</sequence>
<dbReference type="EMBL" id="JBEPMC010000007">
    <property type="protein sequence ID" value="MET3581338.1"/>
    <property type="molecule type" value="Genomic_DNA"/>
</dbReference>
<comment type="caution">
    <text evidence="1">The sequence shown here is derived from an EMBL/GenBank/DDBJ whole genome shotgun (WGS) entry which is preliminary data.</text>
</comment>
<evidence type="ECO:0000313" key="1">
    <source>
        <dbReference type="EMBL" id="MET3581338.1"/>
    </source>
</evidence>
<accession>A0ABV2GSR3</accession>
<keyword evidence="2" id="KW-1185">Reference proteome</keyword>
<dbReference type="RefSeq" id="WP_354492986.1">
    <property type="nucleotide sequence ID" value="NZ_JBEPMC010000007.1"/>
</dbReference>
<protein>
    <submittedName>
        <fullName evidence="1">Uncharacterized protein</fullName>
    </submittedName>
</protein>
<name>A0ABV2GSR3_9HYPH</name>
<organism evidence="1 2">
    <name type="scientific">Mesorhizobium robiniae</name>
    <dbReference type="NCBI Taxonomy" id="559315"/>
    <lineage>
        <taxon>Bacteria</taxon>
        <taxon>Pseudomonadati</taxon>
        <taxon>Pseudomonadota</taxon>
        <taxon>Alphaproteobacteria</taxon>
        <taxon>Hyphomicrobiales</taxon>
        <taxon>Phyllobacteriaceae</taxon>
        <taxon>Mesorhizobium</taxon>
    </lineage>
</organism>
<evidence type="ECO:0000313" key="2">
    <source>
        <dbReference type="Proteomes" id="UP001549204"/>
    </source>
</evidence>